<accession>A0ABZ2PMN6</accession>
<dbReference type="PANTHER" id="PTHR10612">
    <property type="entry name" value="APOLIPOPROTEIN D"/>
    <property type="match status" value="1"/>
</dbReference>
<evidence type="ECO:0000256" key="1">
    <source>
        <dbReference type="ARBA" id="ARBA00006889"/>
    </source>
</evidence>
<keyword evidence="2" id="KW-0732">Signal</keyword>
<dbReference type="CDD" id="cd19438">
    <property type="entry name" value="lipocalin_Blc-like"/>
    <property type="match status" value="1"/>
</dbReference>
<dbReference type="Proteomes" id="UP001432000">
    <property type="component" value="Chromosome"/>
</dbReference>
<reference evidence="4 5" key="1">
    <citation type="submission" date="2024-03" db="EMBL/GenBank/DDBJ databases">
        <title>Natural products discovery in diverse microorganisms through a two-stage MS feature dereplication strategy.</title>
        <authorList>
            <person name="Zhang R."/>
        </authorList>
    </citation>
    <scope>NUCLEOTIDE SEQUENCE [LARGE SCALE GENOMIC DNA]</scope>
    <source>
        <strain evidence="4 5">18930</strain>
    </source>
</reference>
<feature type="domain" description="Lipocalin/cytosolic fatty-acid binding" evidence="3">
    <location>
        <begin position="51"/>
        <end position="191"/>
    </location>
</feature>
<feature type="chain" id="PRO_5045017520" evidence="2">
    <location>
        <begin position="33"/>
        <end position="211"/>
    </location>
</feature>
<keyword evidence="5" id="KW-1185">Reference proteome</keyword>
<sequence>MRFMKLRSMAGRALVAGACATGLILAGGTAQAAPAPSGSAGWEPLTPIPSLDVERYLGTWNQIAAVPQPFNLECARDTQANYSLIDPANIRVENTCTTWSGEQNGIVGNARVNDTVTNAQLHVSFPGVPTQGNPEGPTNYIVAYIADDYSWALVGDPFRTSGFVLSRSPEVSTEKFREIRAVVESKGYNSTFVLTSPTPGGATDIRPLSSV</sequence>
<evidence type="ECO:0000256" key="2">
    <source>
        <dbReference type="PIRNR" id="PIRNR036893"/>
    </source>
</evidence>
<protein>
    <submittedName>
        <fullName evidence="4">Lipocalin family protein</fullName>
    </submittedName>
</protein>
<dbReference type="PIRSF" id="PIRSF036893">
    <property type="entry name" value="Lipocalin_ApoD"/>
    <property type="match status" value="1"/>
</dbReference>
<feature type="signal peptide" evidence="2">
    <location>
        <begin position="1"/>
        <end position="32"/>
    </location>
</feature>
<dbReference type="InterPro" id="IPR012674">
    <property type="entry name" value="Calycin"/>
</dbReference>
<dbReference type="Gene3D" id="2.40.128.20">
    <property type="match status" value="1"/>
</dbReference>
<evidence type="ECO:0000313" key="5">
    <source>
        <dbReference type="Proteomes" id="UP001432000"/>
    </source>
</evidence>
<comment type="similarity">
    <text evidence="1 2">Belongs to the calycin superfamily. Lipocalin family.</text>
</comment>
<organism evidence="4 5">
    <name type="scientific">Rhodococcus sovatensis</name>
    <dbReference type="NCBI Taxonomy" id="1805840"/>
    <lineage>
        <taxon>Bacteria</taxon>
        <taxon>Bacillati</taxon>
        <taxon>Actinomycetota</taxon>
        <taxon>Actinomycetes</taxon>
        <taxon>Mycobacteriales</taxon>
        <taxon>Nocardiaceae</taxon>
        <taxon>Rhodococcus</taxon>
    </lineage>
</organism>
<dbReference type="InterPro" id="IPR047202">
    <property type="entry name" value="Lipocalin_Blc-like_dom"/>
</dbReference>
<evidence type="ECO:0000259" key="3">
    <source>
        <dbReference type="Pfam" id="PF08212"/>
    </source>
</evidence>
<dbReference type="EMBL" id="CP147846">
    <property type="protein sequence ID" value="WXG68996.1"/>
    <property type="molecule type" value="Genomic_DNA"/>
</dbReference>
<proteinExistence type="inferred from homology"/>
<dbReference type="PANTHER" id="PTHR10612:SF34">
    <property type="entry name" value="APOLIPOPROTEIN D"/>
    <property type="match status" value="1"/>
</dbReference>
<dbReference type="InterPro" id="IPR000566">
    <property type="entry name" value="Lipocln_cytosolic_FA-bd_dom"/>
</dbReference>
<evidence type="ECO:0000313" key="4">
    <source>
        <dbReference type="EMBL" id="WXG68996.1"/>
    </source>
</evidence>
<name>A0ABZ2PMN6_9NOCA</name>
<dbReference type="SUPFAM" id="SSF50814">
    <property type="entry name" value="Lipocalins"/>
    <property type="match status" value="1"/>
</dbReference>
<dbReference type="InterPro" id="IPR022271">
    <property type="entry name" value="Lipocalin_ApoD"/>
</dbReference>
<dbReference type="Pfam" id="PF08212">
    <property type="entry name" value="Lipocalin_2"/>
    <property type="match status" value="1"/>
</dbReference>
<gene>
    <name evidence="4" type="ORF">WDS16_28160</name>
</gene>